<evidence type="ECO:0000256" key="6">
    <source>
        <dbReference type="PIRNR" id="PIRNR003101"/>
    </source>
</evidence>
<dbReference type="Proteomes" id="UP000192872">
    <property type="component" value="Unassembled WGS sequence"/>
</dbReference>
<comment type="subunit">
    <text evidence="5">Self-interacts. Interacts with FtsZ.</text>
</comment>
<keyword evidence="1 5" id="KW-1003">Cell membrane</keyword>
<keyword evidence="4 5" id="KW-0131">Cell cycle</keyword>
<dbReference type="InterPro" id="IPR003494">
    <property type="entry name" value="SHS2_FtsA"/>
</dbReference>
<dbReference type="Pfam" id="PF14450">
    <property type="entry name" value="FtsA"/>
    <property type="match status" value="1"/>
</dbReference>
<evidence type="ECO:0000256" key="1">
    <source>
        <dbReference type="ARBA" id="ARBA00022475"/>
    </source>
</evidence>
<dbReference type="NCBIfam" id="TIGR01174">
    <property type="entry name" value="ftsA"/>
    <property type="match status" value="1"/>
</dbReference>
<dbReference type="AlphaFoldDB" id="A0A1W9HYF4"/>
<dbReference type="GO" id="GO:0009898">
    <property type="term" value="C:cytoplasmic side of plasma membrane"/>
    <property type="evidence" value="ECO:0007669"/>
    <property type="project" value="UniProtKB-UniRule"/>
</dbReference>
<evidence type="ECO:0000313" key="8">
    <source>
        <dbReference type="EMBL" id="OQW52234.1"/>
    </source>
</evidence>
<dbReference type="InterPro" id="IPR043129">
    <property type="entry name" value="ATPase_NBD"/>
</dbReference>
<accession>A0A1W9HYF4</accession>
<comment type="function">
    <text evidence="5 6">Cell division protein that is involved in the assembly of the Z ring. May serve as a membrane anchor for the Z ring.</text>
</comment>
<dbReference type="RefSeq" id="WP_376801397.1">
    <property type="nucleotide sequence ID" value="NZ_DBNB01000021.1"/>
</dbReference>
<dbReference type="EMBL" id="LWDL01000015">
    <property type="protein sequence ID" value="OQW52234.1"/>
    <property type="molecule type" value="Genomic_DNA"/>
</dbReference>
<dbReference type="PANTHER" id="PTHR32432:SF4">
    <property type="entry name" value="CELL DIVISION PROTEIN FTSA"/>
    <property type="match status" value="1"/>
</dbReference>
<evidence type="ECO:0000256" key="2">
    <source>
        <dbReference type="ARBA" id="ARBA00022618"/>
    </source>
</evidence>
<dbReference type="GO" id="GO:0043093">
    <property type="term" value="P:FtsZ-dependent cytokinesis"/>
    <property type="evidence" value="ECO:0007669"/>
    <property type="project" value="UniProtKB-UniRule"/>
</dbReference>
<dbReference type="GO" id="GO:0032153">
    <property type="term" value="C:cell division site"/>
    <property type="evidence" value="ECO:0007669"/>
    <property type="project" value="UniProtKB-UniRule"/>
</dbReference>
<keyword evidence="2 5" id="KW-0132">Cell division</keyword>
<organism evidence="8 9">
    <name type="scientific">Candidatus Raskinella chloraquaticus</name>
    <dbReference type="NCBI Taxonomy" id="1951219"/>
    <lineage>
        <taxon>Bacteria</taxon>
        <taxon>Pseudomonadati</taxon>
        <taxon>Pseudomonadota</taxon>
        <taxon>Alphaproteobacteria</taxon>
        <taxon>Hyphomicrobiales</taxon>
        <taxon>Phreatobacteraceae</taxon>
        <taxon>Candidatus Raskinella</taxon>
    </lineage>
</organism>
<dbReference type="InterPro" id="IPR020823">
    <property type="entry name" value="Cell_div_FtsA"/>
</dbReference>
<evidence type="ECO:0000313" key="9">
    <source>
        <dbReference type="Proteomes" id="UP000192872"/>
    </source>
</evidence>
<evidence type="ECO:0000256" key="3">
    <source>
        <dbReference type="ARBA" id="ARBA00023136"/>
    </source>
</evidence>
<protein>
    <recommendedName>
        <fullName evidence="5 6">Cell division protein FtsA</fullName>
    </recommendedName>
</protein>
<gene>
    <name evidence="5" type="primary">ftsA</name>
    <name evidence="8" type="ORF">A4S15_08785</name>
</gene>
<dbReference type="CDD" id="cd24048">
    <property type="entry name" value="ASKHA_NBD_FtsA"/>
    <property type="match status" value="1"/>
</dbReference>
<keyword evidence="3 5" id="KW-0472">Membrane</keyword>
<dbReference type="Gene3D" id="3.30.1490.110">
    <property type="match status" value="1"/>
</dbReference>
<dbReference type="Gene3D" id="3.30.420.40">
    <property type="match status" value="1"/>
</dbReference>
<dbReference type="SUPFAM" id="SSF53067">
    <property type="entry name" value="Actin-like ATPase domain"/>
    <property type="match status" value="2"/>
</dbReference>
<sequence>MSSASYFGKTSRLKPLSPRKAMMVSALDIGSSKIVCIIARLTPDQSVGDHPHRSHSVEVVGFGQHRALGVKNGAIVDLDAAEQSIRMAVDAAERMSGLTVESVIVNLSAGRMMSESYAASVAIGGHEVEDADIHRVLKVGAAQSISEGRNVIHALPIAYALDHTAGILDPRGMVGGELGVDMHVVTAETAAYRNVIISVERCHLHVDAVVASPYAAALSALVADEMELGAAVIDMGGGTTSLAVMRHGRFVHADVIPVGGNHVTNDIAQVLSTPLGYAERLKTLHGSPLPCPSDDRELLSFPHTGEDDEAAGQISRAQLVAIIRPRIEETLELVRERLIASGHHQTAGRCIVLTGGASELSGLTEVARRIFGKQIRIGRPLGIDSLPETARRPCFSVVAGLAIYPQVARIEQFDSRRSRSLQTGTGGYFARMGAWFKDSF</sequence>
<comment type="similarity">
    <text evidence="5 6">Belongs to the FtsA/MreB family.</text>
</comment>
<reference evidence="8 9" key="1">
    <citation type="journal article" date="2017" name="Water Res.">
        <title>Comammox in drinking water systems.</title>
        <authorList>
            <person name="Wang Y."/>
            <person name="Ma L."/>
            <person name="Mao Y."/>
            <person name="Jiang X."/>
            <person name="Xia Y."/>
            <person name="Yu K."/>
            <person name="Li B."/>
            <person name="Zhang T."/>
        </authorList>
    </citation>
    <scope>NUCLEOTIDE SEQUENCE [LARGE SCALE GENOMIC DNA]</scope>
    <source>
        <strain evidence="8">SG_bin8</strain>
    </source>
</reference>
<dbReference type="STRING" id="1827387.A4S15_08785"/>
<name>A0A1W9HYF4_9HYPH</name>
<comment type="caution">
    <text evidence="8">The sequence shown here is derived from an EMBL/GenBank/DDBJ whole genome shotgun (WGS) entry which is preliminary data.</text>
</comment>
<dbReference type="InterPro" id="IPR050696">
    <property type="entry name" value="FtsA/MreB"/>
</dbReference>
<evidence type="ECO:0000256" key="5">
    <source>
        <dbReference type="HAMAP-Rule" id="MF_02033"/>
    </source>
</evidence>
<dbReference type="PANTHER" id="PTHR32432">
    <property type="entry name" value="CELL DIVISION PROTEIN FTSA-RELATED"/>
    <property type="match status" value="1"/>
</dbReference>
<dbReference type="SMART" id="SM00842">
    <property type="entry name" value="FtsA"/>
    <property type="match status" value="1"/>
</dbReference>
<dbReference type="PIRSF" id="PIRSF003101">
    <property type="entry name" value="FtsA"/>
    <property type="match status" value="1"/>
</dbReference>
<evidence type="ECO:0000259" key="7">
    <source>
        <dbReference type="SMART" id="SM00842"/>
    </source>
</evidence>
<feature type="domain" description="SHS2" evidence="7">
    <location>
        <begin position="24"/>
        <end position="220"/>
    </location>
</feature>
<dbReference type="HAMAP" id="MF_02033">
    <property type="entry name" value="FtsA"/>
    <property type="match status" value="1"/>
</dbReference>
<evidence type="ECO:0000256" key="4">
    <source>
        <dbReference type="ARBA" id="ARBA00023306"/>
    </source>
</evidence>
<dbReference type="Pfam" id="PF02491">
    <property type="entry name" value="SHS2_FTSA"/>
    <property type="match status" value="1"/>
</dbReference>
<proteinExistence type="inferred from homology"/>
<comment type="subcellular location">
    <subcellularLocation>
        <location evidence="5">Cell membrane</location>
        <topology evidence="5">Peripheral membrane protein</topology>
        <orientation evidence="5">Cytoplasmic side</orientation>
    </subcellularLocation>
    <text evidence="5">Localizes to the Z ring in an FtsZ-dependent manner. Targeted to the membrane through a conserved C-terminal amphipathic helix.</text>
</comment>